<gene>
    <name evidence="2" type="ORF">OH76DRAFT_1371428</name>
</gene>
<dbReference type="OrthoDB" id="2687798at2759"/>
<accession>A0A371DS11</accession>
<feature type="compositionally biased region" description="Basic and acidic residues" evidence="1">
    <location>
        <begin position="201"/>
        <end position="228"/>
    </location>
</feature>
<dbReference type="AlphaFoldDB" id="A0A371DS11"/>
<evidence type="ECO:0000256" key="1">
    <source>
        <dbReference type="SAM" id="MobiDB-lite"/>
    </source>
</evidence>
<evidence type="ECO:0000313" key="3">
    <source>
        <dbReference type="Proteomes" id="UP000256964"/>
    </source>
</evidence>
<name>A0A371DS11_9APHY</name>
<feature type="compositionally biased region" description="Basic and acidic residues" evidence="1">
    <location>
        <begin position="260"/>
        <end position="276"/>
    </location>
</feature>
<keyword evidence="3" id="KW-1185">Reference proteome</keyword>
<feature type="region of interest" description="Disordered" evidence="1">
    <location>
        <begin position="24"/>
        <end position="380"/>
    </location>
</feature>
<evidence type="ECO:0000313" key="2">
    <source>
        <dbReference type="EMBL" id="RDX55343.1"/>
    </source>
</evidence>
<feature type="compositionally biased region" description="Polar residues" evidence="1">
    <location>
        <begin position="236"/>
        <end position="259"/>
    </location>
</feature>
<protein>
    <submittedName>
        <fullName evidence="2">Uncharacterized protein</fullName>
    </submittedName>
</protein>
<organism evidence="2 3">
    <name type="scientific">Lentinus brumalis</name>
    <dbReference type="NCBI Taxonomy" id="2498619"/>
    <lineage>
        <taxon>Eukaryota</taxon>
        <taxon>Fungi</taxon>
        <taxon>Dikarya</taxon>
        <taxon>Basidiomycota</taxon>
        <taxon>Agaricomycotina</taxon>
        <taxon>Agaricomycetes</taxon>
        <taxon>Polyporales</taxon>
        <taxon>Polyporaceae</taxon>
        <taxon>Lentinus</taxon>
    </lineage>
</organism>
<dbReference type="Proteomes" id="UP000256964">
    <property type="component" value="Unassembled WGS sequence"/>
</dbReference>
<sequence>MLATTLRATRAFPASSRLLHASSVAAAQAAGKDPRLSQGSVSQPGHNHPGDPHDQVARQGQDVAQGRRQAASGYDAASPEGDMKTDRTGLSGNQEGVGFADQVGSASPSGSKGKQGRPSAGEGMGAQEESTPPGLVASIKSKLGLGTSTDEVKQNRGGGVGVTGTGALPFEKTPSEGRRPYYTSAVRFSEPTRGQAPEASRQPKEHTHSDQNPHLKHKSSPDSPDKGKGNAAENPTLPSHQMSGKSGTSQQRRTFTTSARRLDSKHTAESYFKDVDDSAPSSQKTHQVDSSATGSDVQRPAEPLTGQWSRAGAQTKEYETTSKTDTYDIKPSSGPEKDEKLGYGNHEGSSASHSHDETVSKPGEGPEGANKGGRKPEGRA</sequence>
<feature type="compositionally biased region" description="Polar residues" evidence="1">
    <location>
        <begin position="279"/>
        <end position="296"/>
    </location>
</feature>
<dbReference type="EMBL" id="KZ857382">
    <property type="protein sequence ID" value="RDX55343.1"/>
    <property type="molecule type" value="Genomic_DNA"/>
</dbReference>
<feature type="compositionally biased region" description="Basic and acidic residues" evidence="1">
    <location>
        <begin position="316"/>
        <end position="328"/>
    </location>
</feature>
<proteinExistence type="predicted"/>
<reference evidence="2 3" key="1">
    <citation type="journal article" date="2018" name="Biotechnol. Biofuels">
        <title>Integrative visual omics of the white-rot fungus Polyporus brumalis exposes the biotechnological potential of its oxidative enzymes for delignifying raw plant biomass.</title>
        <authorList>
            <person name="Miyauchi S."/>
            <person name="Rancon A."/>
            <person name="Drula E."/>
            <person name="Hage H."/>
            <person name="Chaduli D."/>
            <person name="Favel A."/>
            <person name="Grisel S."/>
            <person name="Henrissat B."/>
            <person name="Herpoel-Gimbert I."/>
            <person name="Ruiz-Duenas F.J."/>
            <person name="Chevret D."/>
            <person name="Hainaut M."/>
            <person name="Lin J."/>
            <person name="Wang M."/>
            <person name="Pangilinan J."/>
            <person name="Lipzen A."/>
            <person name="Lesage-Meessen L."/>
            <person name="Navarro D."/>
            <person name="Riley R."/>
            <person name="Grigoriev I.V."/>
            <person name="Zhou S."/>
            <person name="Raouche S."/>
            <person name="Rosso M.N."/>
        </authorList>
    </citation>
    <scope>NUCLEOTIDE SEQUENCE [LARGE SCALE GENOMIC DNA]</scope>
    <source>
        <strain evidence="2 3">BRFM 1820</strain>
    </source>
</reference>